<dbReference type="AlphaFoldDB" id="A0A0P0A1Q5"/>
<dbReference type="STRING" id="1397108.IMCC12053_2748"/>
<organism evidence="1 2">
    <name type="scientific">Celeribacter marinus</name>
    <dbReference type="NCBI Taxonomy" id="1397108"/>
    <lineage>
        <taxon>Bacteria</taxon>
        <taxon>Pseudomonadati</taxon>
        <taxon>Pseudomonadota</taxon>
        <taxon>Alphaproteobacteria</taxon>
        <taxon>Rhodobacterales</taxon>
        <taxon>Roseobacteraceae</taxon>
        <taxon>Celeribacter</taxon>
    </lineage>
</organism>
<name>A0A0P0A1Q5_9RHOB</name>
<dbReference type="RefSeq" id="WP_062219858.1">
    <property type="nucleotide sequence ID" value="NZ_CP012023.1"/>
</dbReference>
<proteinExistence type="predicted"/>
<dbReference type="EMBL" id="CP012023">
    <property type="protein sequence ID" value="ALI56695.1"/>
    <property type="molecule type" value="Genomic_DNA"/>
</dbReference>
<protein>
    <submittedName>
        <fullName evidence="1">NAD-dependent formate dehydrogenase delta subunit</fullName>
    </submittedName>
</protein>
<accession>A0A0P0A1Q5</accession>
<dbReference type="KEGG" id="cmar:IMCC12053_2748"/>
<evidence type="ECO:0000313" key="2">
    <source>
        <dbReference type="Proteomes" id="UP000064920"/>
    </source>
</evidence>
<dbReference type="Proteomes" id="UP000064920">
    <property type="component" value="Chromosome"/>
</dbReference>
<dbReference type="PATRIC" id="fig|1397108.4.peg.2810"/>
<sequence>MTDEKMIRMVNQIATFFATQPDTDKAGTVAAHIMDFWDPTMRAQLVQFAQTDGAGLDPIAMEAAQSLTSH</sequence>
<dbReference type="OrthoDB" id="7409377at2"/>
<dbReference type="Pfam" id="PF11390">
    <property type="entry name" value="FdsD"/>
    <property type="match status" value="1"/>
</dbReference>
<keyword evidence="2" id="KW-1185">Reference proteome</keyword>
<dbReference type="InterPro" id="IPR021074">
    <property type="entry name" value="Formate_DH_dsu"/>
</dbReference>
<gene>
    <name evidence="1" type="ORF">IMCC12053_2748</name>
</gene>
<evidence type="ECO:0000313" key="1">
    <source>
        <dbReference type="EMBL" id="ALI56695.1"/>
    </source>
</evidence>
<reference evidence="1 2" key="1">
    <citation type="submission" date="2015-05" db="EMBL/GenBank/DDBJ databases">
        <authorList>
            <person name="Wang D.B."/>
            <person name="Wang M."/>
        </authorList>
    </citation>
    <scope>NUCLEOTIDE SEQUENCE [LARGE SCALE GENOMIC DNA]</scope>
    <source>
        <strain evidence="1 2">IMCC 12053</strain>
    </source>
</reference>